<organism evidence="2 3">
    <name type="scientific">Onychostoma macrolepis</name>
    <dbReference type="NCBI Taxonomy" id="369639"/>
    <lineage>
        <taxon>Eukaryota</taxon>
        <taxon>Metazoa</taxon>
        <taxon>Chordata</taxon>
        <taxon>Craniata</taxon>
        <taxon>Vertebrata</taxon>
        <taxon>Euteleostomi</taxon>
        <taxon>Actinopterygii</taxon>
        <taxon>Neopterygii</taxon>
        <taxon>Teleostei</taxon>
        <taxon>Ostariophysi</taxon>
        <taxon>Cypriniformes</taxon>
        <taxon>Cyprinidae</taxon>
        <taxon>Acrossocheilinae</taxon>
        <taxon>Onychostoma</taxon>
    </lineage>
</organism>
<dbReference type="AlphaFoldDB" id="A0A7J6BVK3"/>
<dbReference type="CDD" id="cd00303">
    <property type="entry name" value="retropepsin_like"/>
    <property type="match status" value="1"/>
</dbReference>
<accession>A0A7J6BVK3</accession>
<dbReference type="PROSITE" id="PS00141">
    <property type="entry name" value="ASP_PROTEASE"/>
    <property type="match status" value="1"/>
</dbReference>
<dbReference type="GO" id="GO:0006508">
    <property type="term" value="P:proteolysis"/>
    <property type="evidence" value="ECO:0007669"/>
    <property type="project" value="InterPro"/>
</dbReference>
<feature type="region of interest" description="Disordered" evidence="1">
    <location>
        <begin position="275"/>
        <end position="302"/>
    </location>
</feature>
<dbReference type="GO" id="GO:0004190">
    <property type="term" value="F:aspartic-type endopeptidase activity"/>
    <property type="evidence" value="ECO:0007669"/>
    <property type="project" value="InterPro"/>
</dbReference>
<sequence length="492" mass="55430">MDPFVSSAPRDGLVGRCPLVEIKVNGVSVRCLVDTGSQVTLFSESLSKDLFDAHHLPGAEVPWLTLRGANGLNIPYIGYQVTDLEIHGTTIPQKGVVIVRDSCLGEYRALLGMNVLMDCWEELFRAGPPRPTSVAEKREWERVVTVCRRVRVASSQPDREDVGRVACRYAVSIPAQSEAVVWVRLPERAYSPEECVLVEPHWECQTVEVARGLTVARRGRVTVKVRNPNTYPVHLYRHQRLTRITPVDPHQVREEQEVRFCQVSATVVEVGLAEKESRPGPTAQGMPGHLQSESLEGEGLTKEQTCKLQMTEAPATTTEWVYGHHRQLHSAYEKVSKHLDVAAKKNKRLYDRTAREAPLLPGERVLVRDNRRQGKGKLSDRWETVPYVVEQRQRPDQPVYTIRPEGKTGPVRILHRNLLRPCPNYPRQATEAPPAPVAPAPPWVGWAVFPRAPTPEPREEEPAAPARRSQRETRGVPPTRYGEWESGPRSRD</sequence>
<feature type="region of interest" description="Disordered" evidence="1">
    <location>
        <begin position="448"/>
        <end position="492"/>
    </location>
</feature>
<dbReference type="SUPFAM" id="SSF50630">
    <property type="entry name" value="Acid proteases"/>
    <property type="match status" value="1"/>
</dbReference>
<feature type="compositionally biased region" description="Basic and acidic residues" evidence="1">
    <location>
        <begin position="482"/>
        <end position="492"/>
    </location>
</feature>
<gene>
    <name evidence="2" type="ORF">G5714_020365</name>
</gene>
<dbReference type="Proteomes" id="UP000579812">
    <property type="component" value="Unassembled WGS sequence"/>
</dbReference>
<evidence type="ECO:0000313" key="2">
    <source>
        <dbReference type="EMBL" id="KAF4098335.1"/>
    </source>
</evidence>
<dbReference type="EMBL" id="JAAMOB010000021">
    <property type="protein sequence ID" value="KAF4098335.1"/>
    <property type="molecule type" value="Genomic_DNA"/>
</dbReference>
<evidence type="ECO:0000256" key="1">
    <source>
        <dbReference type="SAM" id="MobiDB-lite"/>
    </source>
</evidence>
<proteinExistence type="predicted"/>
<evidence type="ECO:0000313" key="3">
    <source>
        <dbReference type="Proteomes" id="UP000579812"/>
    </source>
</evidence>
<dbReference type="Pfam" id="PF13975">
    <property type="entry name" value="gag-asp_proteas"/>
    <property type="match status" value="1"/>
</dbReference>
<comment type="caution">
    <text evidence="2">The sequence shown here is derived from an EMBL/GenBank/DDBJ whole genome shotgun (WGS) entry which is preliminary data.</text>
</comment>
<name>A0A7J6BVK3_9TELE</name>
<reference evidence="2 3" key="1">
    <citation type="submission" date="2020-04" db="EMBL/GenBank/DDBJ databases">
        <title>Chromosome-level genome assembly of a cyprinid fish Onychostoma macrolepis by integration of Nanopore Sequencing, Bionano and Hi-C technology.</title>
        <authorList>
            <person name="Wang D."/>
        </authorList>
    </citation>
    <scope>NUCLEOTIDE SEQUENCE [LARGE SCALE GENOMIC DNA]</scope>
    <source>
        <strain evidence="2">SWU-2019</strain>
        <tissue evidence="2">Muscle</tissue>
    </source>
</reference>
<dbReference type="InterPro" id="IPR021109">
    <property type="entry name" value="Peptidase_aspartic_dom_sf"/>
</dbReference>
<protein>
    <submittedName>
        <fullName evidence="2">Uncharacterized protein</fullName>
    </submittedName>
</protein>
<dbReference type="InterPro" id="IPR001969">
    <property type="entry name" value="Aspartic_peptidase_AS"/>
</dbReference>
<dbReference type="Gene3D" id="2.40.70.10">
    <property type="entry name" value="Acid Proteases"/>
    <property type="match status" value="1"/>
</dbReference>
<keyword evidence="3" id="KW-1185">Reference proteome</keyword>